<dbReference type="Proteomes" id="UP000297716">
    <property type="component" value="Unassembled WGS sequence"/>
</dbReference>
<dbReference type="PANTHER" id="PTHR30613">
    <property type="entry name" value="UNCHARACTERIZED PROTEIN YBIU-RELATED"/>
    <property type="match status" value="1"/>
</dbReference>
<dbReference type="SUPFAM" id="SSF51197">
    <property type="entry name" value="Clavaminate synthase-like"/>
    <property type="match status" value="2"/>
</dbReference>
<dbReference type="Gene3D" id="2.60.120.330">
    <property type="entry name" value="B-lactam Antibiotic, Isopenicillin N Synthase, Chain"/>
    <property type="match status" value="1"/>
</dbReference>
<feature type="region of interest" description="Disordered" evidence="1">
    <location>
        <begin position="525"/>
        <end position="561"/>
    </location>
</feature>
<dbReference type="AlphaFoldDB" id="A0A4Z0YT25"/>
<protein>
    <recommendedName>
        <fullName evidence="4">DUF1479 domain protein</fullName>
    </recommendedName>
</protein>
<organism evidence="2 3">
    <name type="scientific">Xylaria hypoxylon</name>
    <dbReference type="NCBI Taxonomy" id="37992"/>
    <lineage>
        <taxon>Eukaryota</taxon>
        <taxon>Fungi</taxon>
        <taxon>Dikarya</taxon>
        <taxon>Ascomycota</taxon>
        <taxon>Pezizomycotina</taxon>
        <taxon>Sordariomycetes</taxon>
        <taxon>Xylariomycetidae</taxon>
        <taxon>Xylariales</taxon>
        <taxon>Xylariaceae</taxon>
        <taxon>Xylaria</taxon>
    </lineage>
</organism>
<gene>
    <name evidence="2" type="ORF">E0Z10_g1181</name>
</gene>
<reference evidence="2 3" key="1">
    <citation type="submission" date="2019-03" db="EMBL/GenBank/DDBJ databases">
        <title>Draft genome sequence of Xylaria hypoxylon DSM 108379, a ubiquitous saprotrophic-parasitic fungi on hardwood.</title>
        <authorList>
            <person name="Buettner E."/>
            <person name="Leonhardt S."/>
            <person name="Gebauer A.M."/>
            <person name="Liers C."/>
            <person name="Hofrichter M."/>
            <person name="Kellner H."/>
        </authorList>
    </citation>
    <scope>NUCLEOTIDE SEQUENCE [LARGE SCALE GENOMIC DNA]</scope>
    <source>
        <strain evidence="2 3">DSM 108379</strain>
    </source>
</reference>
<dbReference type="EMBL" id="SKBN01000012">
    <property type="protein sequence ID" value="TGJ87529.1"/>
    <property type="molecule type" value="Genomic_DNA"/>
</dbReference>
<proteinExistence type="predicted"/>
<dbReference type="STRING" id="37992.A0A4Z0YT25"/>
<evidence type="ECO:0000313" key="2">
    <source>
        <dbReference type="EMBL" id="TGJ87529.1"/>
    </source>
</evidence>
<dbReference type="InterPro" id="IPR027443">
    <property type="entry name" value="IPNS-like_sf"/>
</dbReference>
<feature type="compositionally biased region" description="Low complexity" evidence="1">
    <location>
        <begin position="404"/>
        <end position="420"/>
    </location>
</feature>
<sequence>MAAHNIMSMLDSSEPIPLTSRFAKLKRNMIACREKDVAESFYRLLRALRKEADDIATRGSDVIPTIDYFDIHDSVKASAFRKALRRRGVAVIKHVVPSTVAQAWKEETLDYIADNPQTRGYPPHDPQLFDLYWSPSQARARADSRLLDAQRFAMRTWRASDDRALVSAEYPVVYADRLRVLTPDDAPFASGAHIDNGSVERWEPDGYGASGTYSPVFSGRWEEYDPWNSSPRLRITTDLYNRSGSCSMFRMFQGILSLSSIPAGSGALTVCPMLQLSTAYLLLRPFFTPRYKNPAEMGMRGTGRKAELDFLHPNNWNLNVSQTSILHGAVPGYVQELSSALHPHLQLDQTMVSVPDLEPGDYVIWHPDAVHAVDTAWFTTTANPSTYSPPSYPFRPGPPPSSPFSPISTPYSSKSSSRSGSLSSFSFGSTYSSLSSIPSPSYAHTHSRTSSATPAYPSSRAAPDTTLLYIPACPLTQTNALYLSRQRRAFLLGHAAPDFFEAGGTNGSTGERAHTGRAGVQDIADAGGEEGLRSMGLTPWGEPRRSEKSRNSREREREREKDVDLLRLANGILFPDRFDGVWKKGGGRR</sequence>
<dbReference type="PANTHER" id="PTHR30613:SF1">
    <property type="entry name" value="DUF1479 DOMAIN PROTEIN (AFU_ORTHOLOGUE AFUA_5G09280)"/>
    <property type="match status" value="1"/>
</dbReference>
<feature type="compositionally biased region" description="Pro residues" evidence="1">
    <location>
        <begin position="390"/>
        <end position="403"/>
    </location>
</feature>
<comment type="caution">
    <text evidence="2">The sequence shown here is derived from an EMBL/GenBank/DDBJ whole genome shotgun (WGS) entry which is preliminary data.</text>
</comment>
<evidence type="ECO:0000256" key="1">
    <source>
        <dbReference type="SAM" id="MobiDB-lite"/>
    </source>
</evidence>
<evidence type="ECO:0008006" key="4">
    <source>
        <dbReference type="Google" id="ProtNLM"/>
    </source>
</evidence>
<dbReference type="Pfam" id="PF07350">
    <property type="entry name" value="Gig2-like"/>
    <property type="match status" value="2"/>
</dbReference>
<keyword evidence="3" id="KW-1185">Reference proteome</keyword>
<dbReference type="OrthoDB" id="8249012at2759"/>
<accession>A0A4Z0YT25</accession>
<feature type="compositionally biased region" description="Basic and acidic residues" evidence="1">
    <location>
        <begin position="542"/>
        <end position="561"/>
    </location>
</feature>
<dbReference type="InterPro" id="IPR010856">
    <property type="entry name" value="Gig2-like"/>
</dbReference>
<feature type="region of interest" description="Disordered" evidence="1">
    <location>
        <begin position="438"/>
        <end position="458"/>
    </location>
</feature>
<evidence type="ECO:0000313" key="3">
    <source>
        <dbReference type="Proteomes" id="UP000297716"/>
    </source>
</evidence>
<name>A0A4Z0YT25_9PEZI</name>
<feature type="region of interest" description="Disordered" evidence="1">
    <location>
        <begin position="389"/>
        <end position="420"/>
    </location>
</feature>